<name>A0A938BNB2_9BACT</name>
<organism evidence="4 5">
    <name type="scientific">Candidatus Tanganyikabacteria bacterium</name>
    <dbReference type="NCBI Taxonomy" id="2961651"/>
    <lineage>
        <taxon>Bacteria</taxon>
        <taxon>Bacillati</taxon>
        <taxon>Candidatus Sericytochromatia</taxon>
        <taxon>Candidatus Tanganyikabacteria</taxon>
    </lineage>
</organism>
<dbReference type="SUPFAM" id="SSF51261">
    <property type="entry name" value="Duplicated hybrid motif"/>
    <property type="match status" value="1"/>
</dbReference>
<keyword evidence="1" id="KW-0732">Signal</keyword>
<dbReference type="CDD" id="cd12797">
    <property type="entry name" value="M23_peptidase"/>
    <property type="match status" value="1"/>
</dbReference>
<evidence type="ECO:0000256" key="1">
    <source>
        <dbReference type="ARBA" id="ARBA00022729"/>
    </source>
</evidence>
<accession>A0A938BNB2</accession>
<dbReference type="PANTHER" id="PTHR21666:SF289">
    <property type="entry name" value="L-ALA--D-GLU ENDOPEPTIDASE"/>
    <property type="match status" value="1"/>
</dbReference>
<comment type="caution">
    <text evidence="4">The sequence shown here is derived from an EMBL/GenBank/DDBJ whole genome shotgun (WGS) entry which is preliminary data.</text>
</comment>
<dbReference type="Proteomes" id="UP000703893">
    <property type="component" value="Unassembled WGS sequence"/>
</dbReference>
<protein>
    <submittedName>
        <fullName evidence="4">M23 family metallopeptidase</fullName>
    </submittedName>
</protein>
<dbReference type="InterPro" id="IPR016047">
    <property type="entry name" value="M23ase_b-sheet_dom"/>
</dbReference>
<dbReference type="Gene3D" id="2.70.70.10">
    <property type="entry name" value="Glucose Permease (Domain IIA)"/>
    <property type="match status" value="1"/>
</dbReference>
<reference evidence="4 5" key="1">
    <citation type="submission" date="2019-03" db="EMBL/GenBank/DDBJ databases">
        <title>Lake Tanganyika Metagenome-Assembled Genomes (MAGs).</title>
        <authorList>
            <person name="Tran P."/>
        </authorList>
    </citation>
    <scope>NUCLEOTIDE SEQUENCE [LARGE SCALE GENOMIC DNA]</scope>
    <source>
        <strain evidence="4">K_DeepCast_65m_m2_236</strain>
    </source>
</reference>
<evidence type="ECO:0000259" key="3">
    <source>
        <dbReference type="Pfam" id="PF01551"/>
    </source>
</evidence>
<feature type="compositionally biased region" description="Basic and acidic residues" evidence="2">
    <location>
        <begin position="200"/>
        <end position="209"/>
    </location>
</feature>
<sequence>MANCDTREFGPERPAAPGTFALSTLRVLIAGLFLASPAGLSACGGSTGPGAVPPLDKARISSAYGMRNHPIKKAPSHHDGYDLAAPAGTPIRAARDGRVTYAGWRGGYGITVEITHVSGLVTRYGHAKSLAVRPGQRVQAGEIIAQVGSTGLSTGPHLHYEVRLYGRPIDARAAGFALIAEPAARKPAAGTRRATTAEKAQGESRKTSG</sequence>
<dbReference type="PANTHER" id="PTHR21666">
    <property type="entry name" value="PEPTIDASE-RELATED"/>
    <property type="match status" value="1"/>
</dbReference>
<dbReference type="GO" id="GO:0004222">
    <property type="term" value="F:metalloendopeptidase activity"/>
    <property type="evidence" value="ECO:0007669"/>
    <property type="project" value="TreeGrafter"/>
</dbReference>
<dbReference type="InterPro" id="IPR050570">
    <property type="entry name" value="Cell_wall_metabolism_enzyme"/>
</dbReference>
<evidence type="ECO:0000313" key="5">
    <source>
        <dbReference type="Proteomes" id="UP000703893"/>
    </source>
</evidence>
<dbReference type="FunFam" id="2.70.70.10:FF:000006">
    <property type="entry name" value="M23 family peptidase"/>
    <property type="match status" value="1"/>
</dbReference>
<evidence type="ECO:0000256" key="2">
    <source>
        <dbReference type="SAM" id="MobiDB-lite"/>
    </source>
</evidence>
<evidence type="ECO:0000313" key="4">
    <source>
        <dbReference type="EMBL" id="MBM3275193.1"/>
    </source>
</evidence>
<feature type="domain" description="M23ase beta-sheet core" evidence="3">
    <location>
        <begin position="77"/>
        <end position="170"/>
    </location>
</feature>
<proteinExistence type="predicted"/>
<dbReference type="AlphaFoldDB" id="A0A938BNB2"/>
<dbReference type="InterPro" id="IPR011055">
    <property type="entry name" value="Dup_hybrid_motif"/>
</dbReference>
<gene>
    <name evidence="4" type="ORF">FJZ00_08560</name>
</gene>
<dbReference type="EMBL" id="VGJX01000480">
    <property type="protein sequence ID" value="MBM3275193.1"/>
    <property type="molecule type" value="Genomic_DNA"/>
</dbReference>
<dbReference type="Pfam" id="PF01551">
    <property type="entry name" value="Peptidase_M23"/>
    <property type="match status" value="1"/>
</dbReference>
<feature type="region of interest" description="Disordered" evidence="2">
    <location>
        <begin position="185"/>
        <end position="209"/>
    </location>
</feature>